<sequence length="56" mass="5189">MVAKNVVIRAGVAVVAGAAGTVVAGPAGGVAAGLAAAVAADRVIKSNSDGNSDDKK</sequence>
<dbReference type="AlphaFoldDB" id="A0A6J7LN10"/>
<name>A0A6J7LN10_9ZZZZ</name>
<accession>A0A6J7LN10</accession>
<reference evidence="1" key="1">
    <citation type="submission" date="2020-05" db="EMBL/GenBank/DDBJ databases">
        <authorList>
            <person name="Chiriac C."/>
            <person name="Salcher M."/>
            <person name="Ghai R."/>
            <person name="Kavagutti S V."/>
        </authorList>
    </citation>
    <scope>NUCLEOTIDE SEQUENCE</scope>
</reference>
<organism evidence="1">
    <name type="scientific">freshwater metagenome</name>
    <dbReference type="NCBI Taxonomy" id="449393"/>
    <lineage>
        <taxon>unclassified sequences</taxon>
        <taxon>metagenomes</taxon>
        <taxon>ecological metagenomes</taxon>
    </lineage>
</organism>
<proteinExistence type="predicted"/>
<evidence type="ECO:0000313" key="1">
    <source>
        <dbReference type="EMBL" id="CAB4970090.1"/>
    </source>
</evidence>
<dbReference type="EMBL" id="CAFBNE010000184">
    <property type="protein sequence ID" value="CAB4970090.1"/>
    <property type="molecule type" value="Genomic_DNA"/>
</dbReference>
<protein>
    <submittedName>
        <fullName evidence="1">Unannotated protein</fullName>
    </submittedName>
</protein>
<gene>
    <name evidence="1" type="ORF">UFOPK3772_03300</name>
</gene>